<proteinExistence type="predicted"/>
<dbReference type="Pfam" id="PF00618">
    <property type="entry name" value="RasGEF_N"/>
    <property type="match status" value="1"/>
</dbReference>
<dbReference type="InterPro" id="IPR036964">
    <property type="entry name" value="RASGEF_cat_dom_sf"/>
</dbReference>
<evidence type="ECO:0000313" key="4">
    <source>
        <dbReference type="WBParaSite" id="PDA_v2.g207.t1"/>
    </source>
</evidence>
<dbReference type="GO" id="GO:0007265">
    <property type="term" value="P:Ras protein signal transduction"/>
    <property type="evidence" value="ECO:0007669"/>
    <property type="project" value="TreeGrafter"/>
</dbReference>
<dbReference type="Proteomes" id="UP000887578">
    <property type="component" value="Unplaced"/>
</dbReference>
<organism evidence="3 4">
    <name type="scientific">Panagrolaimus davidi</name>
    <dbReference type="NCBI Taxonomy" id="227884"/>
    <lineage>
        <taxon>Eukaryota</taxon>
        <taxon>Metazoa</taxon>
        <taxon>Ecdysozoa</taxon>
        <taxon>Nematoda</taxon>
        <taxon>Chromadorea</taxon>
        <taxon>Rhabditida</taxon>
        <taxon>Tylenchina</taxon>
        <taxon>Panagrolaimomorpha</taxon>
        <taxon>Panagrolaimoidea</taxon>
        <taxon>Panagrolaimidae</taxon>
        <taxon>Panagrolaimus</taxon>
    </lineage>
</organism>
<dbReference type="CDD" id="cd06224">
    <property type="entry name" value="REM"/>
    <property type="match status" value="1"/>
</dbReference>
<evidence type="ECO:0000313" key="3">
    <source>
        <dbReference type="Proteomes" id="UP000887578"/>
    </source>
</evidence>
<dbReference type="InterPro" id="IPR008937">
    <property type="entry name" value="Ras-like_GEF"/>
</dbReference>
<feature type="domain" description="N-terminal Ras-GEF" evidence="2">
    <location>
        <begin position="38"/>
        <end position="104"/>
    </location>
</feature>
<sequence length="247" mass="28567">MLFWGSRKTPDFNFTEIVCSRFIQIKAVIKNSVPGGPLAGRYDTVQSHGLNTTTTNDEQAFMRFRREYQKPIQTKVFLVLNHWIKHHFYDFAQDPALLQRLRQFLQGKNSRIKLRNDHLKTCKMLLDAISKQETTEKELESSAALTLIKEQASDSGIETPNGRKKTGRTVNVTNFPETLWHYAKKGDSENYDLLTLHPVEIGKQITLLHFQMYSNIKPVEIASKNLKKEKYCSPALKKWITHNNNNS</sequence>
<dbReference type="SUPFAM" id="SSF48366">
    <property type="entry name" value="Ras GEF"/>
    <property type="match status" value="1"/>
</dbReference>
<dbReference type="PANTHER" id="PTHR23113:SF363">
    <property type="entry name" value="PROTEIN SON OF SEVENLESS"/>
    <property type="match status" value="1"/>
</dbReference>
<dbReference type="WBParaSite" id="PDA_v2.g207.t1">
    <property type="protein sequence ID" value="PDA_v2.g207.t1"/>
    <property type="gene ID" value="PDA_v2.g207"/>
</dbReference>
<reference evidence="4" key="1">
    <citation type="submission" date="2022-11" db="UniProtKB">
        <authorList>
            <consortium name="WormBaseParasite"/>
        </authorList>
    </citation>
    <scope>IDENTIFICATION</scope>
</reference>
<name>A0A914PQ64_9BILA</name>
<dbReference type="GO" id="GO:0005886">
    <property type="term" value="C:plasma membrane"/>
    <property type="evidence" value="ECO:0007669"/>
    <property type="project" value="TreeGrafter"/>
</dbReference>
<dbReference type="GO" id="GO:0005085">
    <property type="term" value="F:guanyl-nucleotide exchange factor activity"/>
    <property type="evidence" value="ECO:0007669"/>
    <property type="project" value="UniProtKB-KW"/>
</dbReference>
<dbReference type="Gene3D" id="1.10.840.10">
    <property type="entry name" value="Ras guanine-nucleotide exchange factors catalytic domain"/>
    <property type="match status" value="1"/>
</dbReference>
<protein>
    <submittedName>
        <fullName evidence="4">N-terminal Ras-GEF domain-containing protein</fullName>
    </submittedName>
</protein>
<keyword evidence="1" id="KW-0344">Guanine-nucleotide releasing factor</keyword>
<dbReference type="AlphaFoldDB" id="A0A914PQ64"/>
<accession>A0A914PQ64</accession>
<keyword evidence="3" id="KW-1185">Reference proteome</keyword>
<dbReference type="Gene3D" id="1.20.870.10">
    <property type="entry name" value="Son of sevenless (SoS) protein Chain: S domain 1"/>
    <property type="match status" value="1"/>
</dbReference>
<evidence type="ECO:0000256" key="1">
    <source>
        <dbReference type="ARBA" id="ARBA00022658"/>
    </source>
</evidence>
<dbReference type="InterPro" id="IPR000651">
    <property type="entry name" value="Ras-like_Gua-exchang_fac_N"/>
</dbReference>
<dbReference type="PANTHER" id="PTHR23113">
    <property type="entry name" value="GUANINE NUCLEOTIDE EXCHANGE FACTOR"/>
    <property type="match status" value="1"/>
</dbReference>
<dbReference type="InterPro" id="IPR023578">
    <property type="entry name" value="Ras_GEF_dom_sf"/>
</dbReference>
<evidence type="ECO:0000259" key="2">
    <source>
        <dbReference type="Pfam" id="PF00618"/>
    </source>
</evidence>